<dbReference type="RefSeq" id="XP_060330437.1">
    <property type="nucleotide sequence ID" value="XM_060468535.1"/>
</dbReference>
<dbReference type="Proteomes" id="UP001175211">
    <property type="component" value="Unassembled WGS sequence"/>
</dbReference>
<evidence type="ECO:0000256" key="1">
    <source>
        <dbReference type="SAM" id="Phobius"/>
    </source>
</evidence>
<feature type="transmembrane region" description="Helical" evidence="1">
    <location>
        <begin position="6"/>
        <end position="27"/>
    </location>
</feature>
<dbReference type="CDD" id="cd11577">
    <property type="entry name" value="GH71"/>
    <property type="match status" value="1"/>
</dbReference>
<comment type="caution">
    <text evidence="2">The sequence shown here is derived from an EMBL/GenBank/DDBJ whole genome shotgun (WGS) entry which is preliminary data.</text>
</comment>
<dbReference type="GO" id="GO:0051118">
    <property type="term" value="F:glucan endo-1,3-alpha-glucosidase activity"/>
    <property type="evidence" value="ECO:0007669"/>
    <property type="project" value="InterPro"/>
</dbReference>
<dbReference type="EMBL" id="JAUEPS010000018">
    <property type="protein sequence ID" value="KAK0458149.1"/>
    <property type="molecule type" value="Genomic_DNA"/>
</dbReference>
<reference evidence="2" key="1">
    <citation type="submission" date="2023-06" db="EMBL/GenBank/DDBJ databases">
        <authorList>
            <consortium name="Lawrence Berkeley National Laboratory"/>
            <person name="Ahrendt S."/>
            <person name="Sahu N."/>
            <person name="Indic B."/>
            <person name="Wong-Bajracharya J."/>
            <person name="Merenyi Z."/>
            <person name="Ke H.-M."/>
            <person name="Monk M."/>
            <person name="Kocsube S."/>
            <person name="Drula E."/>
            <person name="Lipzen A."/>
            <person name="Balint B."/>
            <person name="Henrissat B."/>
            <person name="Andreopoulos B."/>
            <person name="Martin F.M."/>
            <person name="Harder C.B."/>
            <person name="Rigling D."/>
            <person name="Ford K.L."/>
            <person name="Foster G.D."/>
            <person name="Pangilinan J."/>
            <person name="Papanicolaou A."/>
            <person name="Barry K."/>
            <person name="LaButti K."/>
            <person name="Viragh M."/>
            <person name="Koriabine M."/>
            <person name="Yan M."/>
            <person name="Riley R."/>
            <person name="Champramary S."/>
            <person name="Plett K.L."/>
            <person name="Tsai I.J."/>
            <person name="Slot J."/>
            <person name="Sipos G."/>
            <person name="Plett J."/>
            <person name="Nagy L.G."/>
            <person name="Grigoriev I.V."/>
        </authorList>
    </citation>
    <scope>NUCLEOTIDE SEQUENCE</scope>
    <source>
        <strain evidence="2">CCBAS 213</strain>
    </source>
</reference>
<evidence type="ECO:0000313" key="3">
    <source>
        <dbReference type="Proteomes" id="UP001175211"/>
    </source>
</evidence>
<name>A0AA39N5H5_ARMTA</name>
<keyword evidence="1" id="KW-0812">Transmembrane</keyword>
<keyword evidence="2" id="KW-0378">Hydrolase</keyword>
<keyword evidence="3" id="KW-1185">Reference proteome</keyword>
<keyword evidence="1" id="KW-0472">Membrane</keyword>
<dbReference type="InterPro" id="IPR005197">
    <property type="entry name" value="Glyco_hydro_71"/>
</dbReference>
<accession>A0AA39N5H5</accession>
<dbReference type="AlphaFoldDB" id="A0AA39N5H5"/>
<gene>
    <name evidence="2" type="ORF">EV420DRAFT_1308881</name>
</gene>
<evidence type="ECO:0000313" key="2">
    <source>
        <dbReference type="EMBL" id="KAK0458149.1"/>
    </source>
</evidence>
<dbReference type="Pfam" id="PF03659">
    <property type="entry name" value="Glyco_hydro_71"/>
    <property type="match status" value="1"/>
</dbReference>
<proteinExistence type="predicted"/>
<dbReference type="GeneID" id="85352083"/>
<dbReference type="Gene3D" id="3.20.20.80">
    <property type="entry name" value="Glycosidases"/>
    <property type="match status" value="1"/>
</dbReference>
<keyword evidence="1" id="KW-1133">Transmembrane helix</keyword>
<organism evidence="2 3">
    <name type="scientific">Armillaria tabescens</name>
    <name type="common">Ringless honey mushroom</name>
    <name type="synonym">Agaricus tabescens</name>
    <dbReference type="NCBI Taxonomy" id="1929756"/>
    <lineage>
        <taxon>Eukaryota</taxon>
        <taxon>Fungi</taxon>
        <taxon>Dikarya</taxon>
        <taxon>Basidiomycota</taxon>
        <taxon>Agaricomycotina</taxon>
        <taxon>Agaricomycetes</taxon>
        <taxon>Agaricomycetidae</taxon>
        <taxon>Agaricales</taxon>
        <taxon>Marasmiineae</taxon>
        <taxon>Physalacriaceae</taxon>
        <taxon>Desarmillaria</taxon>
    </lineage>
</organism>
<protein>
    <submittedName>
        <fullName evidence="2">Glycoside hydrolase family 71 protein</fullName>
    </submittedName>
</protein>
<sequence>MYRATIPTFFSIFFVTLFANTLFYGALASRKLSKRTSDSKTVVAHFIVGNSRSYNADDWTKDIQLAYDNGIDAFALNIGGDSWERDQVADAFGACSAMKTPFKLFFSFDMSSIPCSSAQDAETLHQYLTEYHSHGSYFLFDSKMLVSTFSGEHCLFGTKNLDQAWQFAVKHDFPEDIHFVPSFFVDPSQISGLQAIDGIFGWDSGWTKDGNDTTFDSDLNYVSNLGGKTYMAACSPWFFTHYGRDTYNKNWIYPSDDWLFAARWENLIINREKVDMVQILTWNDFGESHYLGPIEGSQSGSEAWTNGYDHQAWLKLGSYYARAFKDGRFSNFDYNGIYLWSRLYPAAANAPSDSVGIPDNWKLTKDVLWAVVFLKAPSTVSLICGSSNLFWQLSSGTWKLSLPLVENCQVQVQVSRDGSNVAEFKPDGFAFNMNPSSYNFNALVGYYSWN</sequence>